<reference evidence="2 3" key="1">
    <citation type="submission" date="2019-04" db="EMBL/GenBank/DDBJ databases">
        <title>Niastella caeni sp. nov., isolated from activated sludge.</title>
        <authorList>
            <person name="Sheng M."/>
        </authorList>
    </citation>
    <scope>NUCLEOTIDE SEQUENCE [LARGE SCALE GENOMIC DNA]</scope>
    <source>
        <strain evidence="2 3">HX-2-15</strain>
    </source>
</reference>
<dbReference type="InterPro" id="IPR050248">
    <property type="entry name" value="Polysacc_deacetylase_ArnD"/>
</dbReference>
<dbReference type="PANTHER" id="PTHR10587:SF125">
    <property type="entry name" value="POLYSACCHARIDE DEACETYLASE YHEN-RELATED"/>
    <property type="match status" value="1"/>
</dbReference>
<feature type="domain" description="NodB homology" evidence="1">
    <location>
        <begin position="5"/>
        <end position="294"/>
    </location>
</feature>
<dbReference type="SUPFAM" id="SSF88713">
    <property type="entry name" value="Glycoside hydrolase/deacetylase"/>
    <property type="match status" value="1"/>
</dbReference>
<dbReference type="AlphaFoldDB" id="A0A4S8HXD5"/>
<dbReference type="GO" id="GO:0016810">
    <property type="term" value="F:hydrolase activity, acting on carbon-nitrogen (but not peptide) bonds"/>
    <property type="evidence" value="ECO:0007669"/>
    <property type="project" value="InterPro"/>
</dbReference>
<evidence type="ECO:0000259" key="1">
    <source>
        <dbReference type="PROSITE" id="PS51677"/>
    </source>
</evidence>
<comment type="caution">
    <text evidence="2">The sequence shown here is derived from an EMBL/GenBank/DDBJ whole genome shotgun (WGS) entry which is preliminary data.</text>
</comment>
<accession>A0A4S8HXD5</accession>
<dbReference type="Gene3D" id="3.20.20.370">
    <property type="entry name" value="Glycoside hydrolase/deacetylase"/>
    <property type="match status" value="1"/>
</dbReference>
<dbReference type="PROSITE" id="PS51677">
    <property type="entry name" value="NODB"/>
    <property type="match status" value="1"/>
</dbReference>
<organism evidence="2 3">
    <name type="scientific">Niastella caeni</name>
    <dbReference type="NCBI Taxonomy" id="2569763"/>
    <lineage>
        <taxon>Bacteria</taxon>
        <taxon>Pseudomonadati</taxon>
        <taxon>Bacteroidota</taxon>
        <taxon>Chitinophagia</taxon>
        <taxon>Chitinophagales</taxon>
        <taxon>Chitinophagaceae</taxon>
        <taxon>Niastella</taxon>
    </lineage>
</organism>
<dbReference type="Proteomes" id="UP000306918">
    <property type="component" value="Unassembled WGS sequence"/>
</dbReference>
<sequence>MTVKKEVYLTFDDGIQAGTEEVLSILKQTNVPATFYLIGKHLFNAYEKDRHKCMWLLNEIYQNHSIGNHSYYHGNDEYRKYYEEGICVDDTWKCLTVLQDFEKNEDELRWYLQELRDNFRANGNDIHVTRKTVKLARLPGSNSWVYSKKTGDAGSDLVSKLPGKQTGRWATKLFDIGYQVFGWDVEWEMNFDFYNEALQLKEDLYCRNGKDNPDSRLMNFDIDMYANENVLKDRLTETWEQVAGKVLKLQKDKIVLLMHDRAFRRGMAFAGKAEETEKLRALILYLKGRGIIFKTLDQY</sequence>
<dbReference type="Pfam" id="PF01522">
    <property type="entry name" value="Polysacc_deac_1"/>
    <property type="match status" value="1"/>
</dbReference>
<dbReference type="InterPro" id="IPR011330">
    <property type="entry name" value="Glyco_hydro/deAcase_b/a-brl"/>
</dbReference>
<evidence type="ECO:0000313" key="2">
    <source>
        <dbReference type="EMBL" id="THU40337.1"/>
    </source>
</evidence>
<dbReference type="InterPro" id="IPR002509">
    <property type="entry name" value="NODB_dom"/>
</dbReference>
<dbReference type="RefSeq" id="WP_136577090.1">
    <property type="nucleotide sequence ID" value="NZ_STFF01000002.1"/>
</dbReference>
<evidence type="ECO:0000313" key="3">
    <source>
        <dbReference type="Proteomes" id="UP000306918"/>
    </source>
</evidence>
<protein>
    <recommendedName>
        <fullName evidence="1">NodB homology domain-containing protein</fullName>
    </recommendedName>
</protein>
<gene>
    <name evidence="2" type="ORF">FAM09_10745</name>
</gene>
<keyword evidence="3" id="KW-1185">Reference proteome</keyword>
<dbReference type="EMBL" id="STFF01000002">
    <property type="protein sequence ID" value="THU40337.1"/>
    <property type="molecule type" value="Genomic_DNA"/>
</dbReference>
<name>A0A4S8HXD5_9BACT</name>
<proteinExistence type="predicted"/>
<dbReference type="PANTHER" id="PTHR10587">
    <property type="entry name" value="GLYCOSYL TRANSFERASE-RELATED"/>
    <property type="match status" value="1"/>
</dbReference>
<dbReference type="OrthoDB" id="9812065at2"/>
<dbReference type="GO" id="GO:0005975">
    <property type="term" value="P:carbohydrate metabolic process"/>
    <property type="evidence" value="ECO:0007669"/>
    <property type="project" value="InterPro"/>
</dbReference>